<dbReference type="AlphaFoldDB" id="W9QXU7"/>
<reference evidence="3" key="1">
    <citation type="submission" date="2013-01" db="EMBL/GenBank/DDBJ databases">
        <title>Draft Genome Sequence of a Mulberry Tree, Morus notabilis C.K. Schneid.</title>
        <authorList>
            <person name="He N."/>
            <person name="Zhao S."/>
        </authorList>
    </citation>
    <scope>NUCLEOTIDE SEQUENCE</scope>
</reference>
<organism evidence="2 3">
    <name type="scientific">Morus notabilis</name>
    <dbReference type="NCBI Taxonomy" id="981085"/>
    <lineage>
        <taxon>Eukaryota</taxon>
        <taxon>Viridiplantae</taxon>
        <taxon>Streptophyta</taxon>
        <taxon>Embryophyta</taxon>
        <taxon>Tracheophyta</taxon>
        <taxon>Spermatophyta</taxon>
        <taxon>Magnoliopsida</taxon>
        <taxon>eudicotyledons</taxon>
        <taxon>Gunneridae</taxon>
        <taxon>Pentapetalae</taxon>
        <taxon>rosids</taxon>
        <taxon>fabids</taxon>
        <taxon>Rosales</taxon>
        <taxon>Moraceae</taxon>
        <taxon>Moreae</taxon>
        <taxon>Morus</taxon>
    </lineage>
</organism>
<feature type="compositionally biased region" description="Basic and acidic residues" evidence="1">
    <location>
        <begin position="65"/>
        <end position="77"/>
    </location>
</feature>
<evidence type="ECO:0000313" key="3">
    <source>
        <dbReference type="Proteomes" id="UP000030645"/>
    </source>
</evidence>
<feature type="region of interest" description="Disordered" evidence="1">
    <location>
        <begin position="1"/>
        <end position="29"/>
    </location>
</feature>
<accession>W9QXU7</accession>
<gene>
    <name evidence="2" type="ORF">L484_026339</name>
</gene>
<feature type="region of interest" description="Disordered" evidence="1">
    <location>
        <begin position="49"/>
        <end position="94"/>
    </location>
</feature>
<evidence type="ECO:0000313" key="2">
    <source>
        <dbReference type="EMBL" id="EXB58140.1"/>
    </source>
</evidence>
<sequence length="94" mass="10915">MRTAITTDKNYQTASTLHNSPEIKPKRNESMERLQVPYGRIQIISRVNGAKTPRATKNYLGSHGIKAEKEGRNRNRNESPLNRRRRRRLSSEAR</sequence>
<keyword evidence="3" id="KW-1185">Reference proteome</keyword>
<proteinExistence type="predicted"/>
<dbReference type="Proteomes" id="UP000030645">
    <property type="component" value="Unassembled WGS sequence"/>
</dbReference>
<feature type="compositionally biased region" description="Polar residues" evidence="1">
    <location>
        <begin position="1"/>
        <end position="19"/>
    </location>
</feature>
<name>W9QXU7_9ROSA</name>
<evidence type="ECO:0000256" key="1">
    <source>
        <dbReference type="SAM" id="MobiDB-lite"/>
    </source>
</evidence>
<dbReference type="EMBL" id="KE344356">
    <property type="protein sequence ID" value="EXB58140.1"/>
    <property type="molecule type" value="Genomic_DNA"/>
</dbReference>
<protein>
    <submittedName>
        <fullName evidence="2">Uncharacterized protein</fullName>
    </submittedName>
</protein>